<keyword evidence="3 5" id="KW-0436">Ligase</keyword>
<accession>A0A8S5VBM9</accession>
<evidence type="ECO:0000313" key="5">
    <source>
        <dbReference type="EMBL" id="DAG04011.1"/>
    </source>
</evidence>
<name>A0A8S5VBM9_9CAUD</name>
<dbReference type="InterPro" id="IPR016059">
    <property type="entry name" value="DNA_ligase_ATP-dep_CS"/>
</dbReference>
<dbReference type="Gene3D" id="2.40.50.140">
    <property type="entry name" value="Nucleic acid-binding proteins"/>
    <property type="match status" value="2"/>
</dbReference>
<evidence type="ECO:0000259" key="4">
    <source>
        <dbReference type="PROSITE" id="PS50160"/>
    </source>
</evidence>
<dbReference type="PROSITE" id="PS50160">
    <property type="entry name" value="DNA_LIGASE_A3"/>
    <property type="match status" value="1"/>
</dbReference>
<proteinExistence type="inferred from homology"/>
<dbReference type="Pfam" id="PF01068">
    <property type="entry name" value="DNA_ligase_A_M"/>
    <property type="match status" value="1"/>
</dbReference>
<dbReference type="InterPro" id="IPR050191">
    <property type="entry name" value="ATP-dep_DNA_ligase"/>
</dbReference>
<dbReference type="GO" id="GO:0003910">
    <property type="term" value="F:DNA ligase (ATP) activity"/>
    <property type="evidence" value="ECO:0007669"/>
    <property type="project" value="InterPro"/>
</dbReference>
<sequence>MSEYKVKQIQPNHADHISYYKDKYLNEMFSTEDVVAQLKYDGERMLIAINGDEVYCTSRRYSKKTNRFMENQDKIPILKEVFKDFPFKYTVLDCECYGKNWAEAVGILHSLPERAIELQKNTTLYFAVFDCLYFDGEDLRDKEYSYRKLVAENLVDGIHYRAMHMASEFEHFVKSKEQWNEYMNKAINMGFEGIVLKSLQRKYYDKAASLKCKKFETVDCVVYDYVKGNGKYSDTVGALLIGYYDPSNDKIVHVSRVNCSTDEERYKWSRNFESMRNSVIEVKCQEITEKSLRHPVYIRLREDKDYKMCTKDTIFKES</sequence>
<organism evidence="5">
    <name type="scientific">Myoviridae sp. ctbEa13</name>
    <dbReference type="NCBI Taxonomy" id="2825136"/>
    <lineage>
        <taxon>Viruses</taxon>
        <taxon>Duplodnaviria</taxon>
        <taxon>Heunggongvirae</taxon>
        <taxon>Uroviricota</taxon>
        <taxon>Caudoviricetes</taxon>
    </lineage>
</organism>
<protein>
    <recommendedName>
        <fullName evidence="2">DNA ligase</fullName>
    </recommendedName>
</protein>
<reference evidence="5" key="1">
    <citation type="journal article" date="2021" name="Proc. Natl. Acad. Sci. U.S.A.">
        <title>A Catalog of Tens of Thousands of Viruses from Human Metagenomes Reveals Hidden Associations with Chronic Diseases.</title>
        <authorList>
            <person name="Tisza M.J."/>
            <person name="Buck C.B."/>
        </authorList>
    </citation>
    <scope>NUCLEOTIDE SEQUENCE</scope>
    <source>
        <strain evidence="5">CtbEa13</strain>
    </source>
</reference>
<dbReference type="Gene3D" id="3.30.470.30">
    <property type="entry name" value="DNA ligase/mRNA capping enzyme"/>
    <property type="match status" value="1"/>
</dbReference>
<dbReference type="GO" id="GO:0006310">
    <property type="term" value="P:DNA recombination"/>
    <property type="evidence" value="ECO:0007669"/>
    <property type="project" value="InterPro"/>
</dbReference>
<dbReference type="InterPro" id="IPR012340">
    <property type="entry name" value="NA-bd_OB-fold"/>
</dbReference>
<dbReference type="PANTHER" id="PTHR45674">
    <property type="entry name" value="DNA LIGASE 1/3 FAMILY MEMBER"/>
    <property type="match status" value="1"/>
</dbReference>
<dbReference type="GO" id="GO:0005524">
    <property type="term" value="F:ATP binding"/>
    <property type="evidence" value="ECO:0007669"/>
    <property type="project" value="InterPro"/>
</dbReference>
<evidence type="ECO:0000256" key="3">
    <source>
        <dbReference type="ARBA" id="ARBA00022598"/>
    </source>
</evidence>
<evidence type="ECO:0000256" key="1">
    <source>
        <dbReference type="ARBA" id="ARBA00007572"/>
    </source>
</evidence>
<feature type="domain" description="ATP-dependent DNA ligase family profile" evidence="4">
    <location>
        <begin position="117"/>
        <end position="244"/>
    </location>
</feature>
<dbReference type="PROSITE" id="PS00697">
    <property type="entry name" value="DNA_LIGASE_A1"/>
    <property type="match status" value="1"/>
</dbReference>
<comment type="similarity">
    <text evidence="1">Belongs to the ATP-dependent DNA ligase family.</text>
</comment>
<dbReference type="EMBL" id="BK016237">
    <property type="protein sequence ID" value="DAG04011.1"/>
    <property type="molecule type" value="Genomic_DNA"/>
</dbReference>
<dbReference type="SUPFAM" id="SSF56091">
    <property type="entry name" value="DNA ligase/mRNA capping enzyme, catalytic domain"/>
    <property type="match status" value="1"/>
</dbReference>
<dbReference type="GO" id="GO:0006281">
    <property type="term" value="P:DNA repair"/>
    <property type="evidence" value="ECO:0007669"/>
    <property type="project" value="InterPro"/>
</dbReference>
<dbReference type="PANTHER" id="PTHR45674:SF4">
    <property type="entry name" value="DNA LIGASE 1"/>
    <property type="match status" value="1"/>
</dbReference>
<dbReference type="SUPFAM" id="SSF50249">
    <property type="entry name" value="Nucleic acid-binding proteins"/>
    <property type="match status" value="1"/>
</dbReference>
<dbReference type="InterPro" id="IPR012310">
    <property type="entry name" value="DNA_ligase_ATP-dep_cent"/>
</dbReference>
<evidence type="ECO:0000256" key="2">
    <source>
        <dbReference type="ARBA" id="ARBA00013308"/>
    </source>
</evidence>